<name>A0A7S2K6A3_9DINO</name>
<accession>A0A7S2K6A3</accession>
<dbReference type="InterPro" id="IPR000169">
    <property type="entry name" value="Pept_cys_AS"/>
</dbReference>
<evidence type="ECO:0000256" key="4">
    <source>
        <dbReference type="SAM" id="SignalP"/>
    </source>
</evidence>
<keyword evidence="3" id="KW-1015">Disulfide bond</keyword>
<proteinExistence type="inferred from homology"/>
<gene>
    <name evidence="6" type="ORF">BRAN1462_LOCUS26127</name>
</gene>
<dbReference type="Gene3D" id="3.90.70.10">
    <property type="entry name" value="Cysteine proteinases"/>
    <property type="match status" value="1"/>
</dbReference>
<keyword evidence="2" id="KW-0865">Zymogen</keyword>
<dbReference type="EMBL" id="HBGW01041322">
    <property type="protein sequence ID" value="CAD9566256.1"/>
    <property type="molecule type" value="Transcribed_RNA"/>
</dbReference>
<dbReference type="InterPro" id="IPR025661">
    <property type="entry name" value="Pept_asp_AS"/>
</dbReference>
<dbReference type="CDD" id="cd02248">
    <property type="entry name" value="Peptidase_C1A"/>
    <property type="match status" value="1"/>
</dbReference>
<dbReference type="PRINTS" id="PR00705">
    <property type="entry name" value="PAPAIN"/>
</dbReference>
<feature type="domain" description="Peptidase C1A papain C-terminal" evidence="5">
    <location>
        <begin position="123"/>
        <end position="347"/>
    </location>
</feature>
<dbReference type="GO" id="GO:0008234">
    <property type="term" value="F:cysteine-type peptidase activity"/>
    <property type="evidence" value="ECO:0007669"/>
    <property type="project" value="InterPro"/>
</dbReference>
<dbReference type="GO" id="GO:0006508">
    <property type="term" value="P:proteolysis"/>
    <property type="evidence" value="ECO:0007669"/>
    <property type="project" value="InterPro"/>
</dbReference>
<dbReference type="Pfam" id="PF00112">
    <property type="entry name" value="Peptidase_C1"/>
    <property type="match status" value="1"/>
</dbReference>
<sequence length="434" mass="46111">MARSVLHLSLAYLARPSVASPTASGIPTGRSTTVDEAYPSFKDYCEMYKLSYSGSEWQKRQALYNDALGEIKAQNAKSSKSWSATVNRFMTLTPGEMTGFFGLSGVSSKRGLAIPRGALSTEPPGDKDWRTKQPSVVTAVKDQGHCGSCWAFAATAAMESAVAISTGILWNLSPQQVTSCAPNPNKCGGTGGCSGATAQIAFNYVRRVGIASEWAYSYSSYYGDSGTCKDSADIIPVAGIRAFRQVQPNVASELIRAVLLNPVAVSVAASKWRNYGEGVFGYDDCDLIVNHNVVLMGYGKTDRDVSYWLLRNSWGPAWGESGYIRLERAGSGEEERCGWDTDPQAGSACEEPLDGSNPAKRVWVCGACGVLSDSSYPIDAFLGKPVGPSDPALDNTSLVSAQRHNFAGLPEGADGAAFLQVQAAAGGHRQGSEL</sequence>
<organism evidence="6">
    <name type="scientific">Zooxanthella nutricula</name>
    <dbReference type="NCBI Taxonomy" id="1333877"/>
    <lineage>
        <taxon>Eukaryota</taxon>
        <taxon>Sar</taxon>
        <taxon>Alveolata</taxon>
        <taxon>Dinophyceae</taxon>
        <taxon>Peridiniales</taxon>
        <taxon>Peridiniales incertae sedis</taxon>
        <taxon>Zooxanthella</taxon>
    </lineage>
</organism>
<dbReference type="InterPro" id="IPR039417">
    <property type="entry name" value="Peptidase_C1A_papain-like"/>
</dbReference>
<feature type="chain" id="PRO_5031363600" description="Peptidase C1A papain C-terminal domain-containing protein" evidence="4">
    <location>
        <begin position="20"/>
        <end position="434"/>
    </location>
</feature>
<dbReference type="InterPro" id="IPR000668">
    <property type="entry name" value="Peptidase_C1A_C"/>
</dbReference>
<dbReference type="InterPro" id="IPR013201">
    <property type="entry name" value="Prot_inhib_I29"/>
</dbReference>
<evidence type="ECO:0000256" key="1">
    <source>
        <dbReference type="ARBA" id="ARBA00008455"/>
    </source>
</evidence>
<evidence type="ECO:0000256" key="3">
    <source>
        <dbReference type="ARBA" id="ARBA00023157"/>
    </source>
</evidence>
<keyword evidence="4" id="KW-0732">Signal</keyword>
<dbReference type="SUPFAM" id="SSF54001">
    <property type="entry name" value="Cysteine proteinases"/>
    <property type="match status" value="1"/>
</dbReference>
<feature type="signal peptide" evidence="4">
    <location>
        <begin position="1"/>
        <end position="19"/>
    </location>
</feature>
<dbReference type="PROSITE" id="PS00139">
    <property type="entry name" value="THIOL_PROTEASE_CYS"/>
    <property type="match status" value="1"/>
</dbReference>
<evidence type="ECO:0000256" key="2">
    <source>
        <dbReference type="ARBA" id="ARBA00023145"/>
    </source>
</evidence>
<dbReference type="Pfam" id="PF08246">
    <property type="entry name" value="Inhibitor_I29"/>
    <property type="match status" value="1"/>
</dbReference>
<reference evidence="6" key="1">
    <citation type="submission" date="2021-01" db="EMBL/GenBank/DDBJ databases">
        <authorList>
            <person name="Corre E."/>
            <person name="Pelletier E."/>
            <person name="Niang G."/>
            <person name="Scheremetjew M."/>
            <person name="Finn R."/>
            <person name="Kale V."/>
            <person name="Holt S."/>
            <person name="Cochrane G."/>
            <person name="Meng A."/>
            <person name="Brown T."/>
            <person name="Cohen L."/>
        </authorList>
    </citation>
    <scope>NUCLEOTIDE SEQUENCE</scope>
    <source>
        <strain evidence="6">RCC3387</strain>
    </source>
</reference>
<dbReference type="PROSITE" id="PS00640">
    <property type="entry name" value="THIOL_PROTEASE_ASN"/>
    <property type="match status" value="1"/>
</dbReference>
<evidence type="ECO:0000313" key="6">
    <source>
        <dbReference type="EMBL" id="CAD9566256.1"/>
    </source>
</evidence>
<dbReference type="AlphaFoldDB" id="A0A7S2K6A3"/>
<dbReference type="SMART" id="SM00645">
    <property type="entry name" value="Pept_C1"/>
    <property type="match status" value="1"/>
</dbReference>
<comment type="similarity">
    <text evidence="1">Belongs to the peptidase C1 family.</text>
</comment>
<dbReference type="InterPro" id="IPR038765">
    <property type="entry name" value="Papain-like_cys_pep_sf"/>
</dbReference>
<protein>
    <recommendedName>
        <fullName evidence="5">Peptidase C1A papain C-terminal domain-containing protein</fullName>
    </recommendedName>
</protein>
<dbReference type="InterPro" id="IPR013128">
    <property type="entry name" value="Peptidase_C1A"/>
</dbReference>
<evidence type="ECO:0000259" key="5">
    <source>
        <dbReference type="SMART" id="SM00645"/>
    </source>
</evidence>
<dbReference type="PANTHER" id="PTHR12411">
    <property type="entry name" value="CYSTEINE PROTEASE FAMILY C1-RELATED"/>
    <property type="match status" value="1"/>
</dbReference>